<keyword evidence="7" id="KW-1185">Reference proteome</keyword>
<dbReference type="Gene3D" id="3.30.9.10">
    <property type="entry name" value="D-Amino Acid Oxidase, subunit A, domain 2"/>
    <property type="match status" value="1"/>
</dbReference>
<gene>
    <name evidence="6" type="ORF">FB384_001901</name>
</gene>
<organism evidence="6 7">
    <name type="scientific">Prauserella sediminis</name>
    <dbReference type="NCBI Taxonomy" id="577680"/>
    <lineage>
        <taxon>Bacteria</taxon>
        <taxon>Bacillati</taxon>
        <taxon>Actinomycetota</taxon>
        <taxon>Actinomycetes</taxon>
        <taxon>Pseudonocardiales</taxon>
        <taxon>Pseudonocardiaceae</taxon>
        <taxon>Prauserella</taxon>
        <taxon>Prauserella salsuginis group</taxon>
    </lineage>
</organism>
<evidence type="ECO:0000313" key="7">
    <source>
        <dbReference type="Proteomes" id="UP000564573"/>
    </source>
</evidence>
<dbReference type="PANTHER" id="PTHR13847:SF286">
    <property type="entry name" value="D-AMINO ACID DEHYDROGENASE"/>
    <property type="match status" value="1"/>
</dbReference>
<dbReference type="PANTHER" id="PTHR13847">
    <property type="entry name" value="SARCOSINE DEHYDROGENASE-RELATED"/>
    <property type="match status" value="1"/>
</dbReference>
<comment type="similarity">
    <text evidence="2">Belongs to the DadA oxidoreductase family.</text>
</comment>
<protein>
    <submittedName>
        <fullName evidence="6">FAD dependent oxidoreductase TIGR03364</fullName>
    </submittedName>
</protein>
<dbReference type="InterPro" id="IPR017741">
    <property type="entry name" value="FAD-dependent_OxRdtase_HpnW"/>
</dbReference>
<dbReference type="Proteomes" id="UP000564573">
    <property type="component" value="Unassembled WGS sequence"/>
</dbReference>
<dbReference type="EMBL" id="JACIBS010000001">
    <property type="protein sequence ID" value="MBB3662997.1"/>
    <property type="molecule type" value="Genomic_DNA"/>
</dbReference>
<dbReference type="Gene3D" id="3.50.50.60">
    <property type="entry name" value="FAD/NAD(P)-binding domain"/>
    <property type="match status" value="1"/>
</dbReference>
<dbReference type="GO" id="GO:0005737">
    <property type="term" value="C:cytoplasm"/>
    <property type="evidence" value="ECO:0007669"/>
    <property type="project" value="TreeGrafter"/>
</dbReference>
<comment type="caution">
    <text evidence="6">The sequence shown here is derived from an EMBL/GenBank/DDBJ whole genome shotgun (WGS) entry which is preliminary data.</text>
</comment>
<dbReference type="NCBIfam" id="TIGR03364">
    <property type="entry name" value="HpnW_proposed"/>
    <property type="match status" value="1"/>
</dbReference>
<dbReference type="Pfam" id="PF01266">
    <property type="entry name" value="DAO"/>
    <property type="match status" value="1"/>
</dbReference>
<dbReference type="InterPro" id="IPR006076">
    <property type="entry name" value="FAD-dep_OxRdtase"/>
</dbReference>
<evidence type="ECO:0000256" key="4">
    <source>
        <dbReference type="ARBA" id="ARBA00023002"/>
    </source>
</evidence>
<evidence type="ECO:0000259" key="5">
    <source>
        <dbReference type="Pfam" id="PF01266"/>
    </source>
</evidence>
<feature type="domain" description="FAD dependent oxidoreductase" evidence="5">
    <location>
        <begin position="11"/>
        <end position="363"/>
    </location>
</feature>
<sequence>MTSCSEFGTADVVVIGAGIVGLAHAYEATERGLSVAVVERDERASGASVRNFGHGCITAQDGQALDYALAARDTWLRLAKEAGFHIGEAGTVVVARAADELELLTELAEYRDGQVDLLDERAVLDRVPVAGAIGGAHFPLDIRVDPREAVHAVAASLADRGVTFHWSTTAHTIGTGEVGTSRGVLRASHVVVAVGHDVDRHFPGLAAQRAVQRCSLHMLRVAEPYGRDVDCAVLTGLSMLRYAAFAACRSHDAVRSRLERDHPRLVDAGLNLMFTQLPGGDLTIGDTHAYQATVPPYRAEHLDELVLAETARLLGVRSLAVRERWTGVYASAPDPFLVETPCDDVRVVAVTSGIGMTTAFGLAPAVLDDLLA</sequence>
<accession>A0A839XKB4</accession>
<comment type="cofactor">
    <cofactor evidence="1">
        <name>FAD</name>
        <dbReference type="ChEBI" id="CHEBI:57692"/>
    </cofactor>
</comment>
<dbReference type="RefSeq" id="WP_183781647.1">
    <property type="nucleotide sequence ID" value="NZ_JACIBS010000001.1"/>
</dbReference>
<evidence type="ECO:0000313" key="6">
    <source>
        <dbReference type="EMBL" id="MBB3662997.1"/>
    </source>
</evidence>
<keyword evidence="4" id="KW-0560">Oxidoreductase</keyword>
<evidence type="ECO:0000256" key="3">
    <source>
        <dbReference type="ARBA" id="ARBA00022630"/>
    </source>
</evidence>
<evidence type="ECO:0000256" key="1">
    <source>
        <dbReference type="ARBA" id="ARBA00001974"/>
    </source>
</evidence>
<reference evidence="6 7" key="1">
    <citation type="submission" date="2020-08" db="EMBL/GenBank/DDBJ databases">
        <title>Sequencing the genomes of 1000 actinobacteria strains.</title>
        <authorList>
            <person name="Klenk H.-P."/>
        </authorList>
    </citation>
    <scope>NUCLEOTIDE SEQUENCE [LARGE SCALE GENOMIC DNA]</scope>
    <source>
        <strain evidence="6 7">DSM 45267</strain>
    </source>
</reference>
<dbReference type="SUPFAM" id="SSF51905">
    <property type="entry name" value="FAD/NAD(P)-binding domain"/>
    <property type="match status" value="1"/>
</dbReference>
<dbReference type="InterPro" id="IPR036188">
    <property type="entry name" value="FAD/NAD-bd_sf"/>
</dbReference>
<name>A0A839XKB4_9PSEU</name>
<keyword evidence="3" id="KW-0285">Flavoprotein</keyword>
<dbReference type="AlphaFoldDB" id="A0A839XKB4"/>
<dbReference type="GO" id="GO:0016491">
    <property type="term" value="F:oxidoreductase activity"/>
    <property type="evidence" value="ECO:0007669"/>
    <property type="project" value="UniProtKB-KW"/>
</dbReference>
<proteinExistence type="inferred from homology"/>
<evidence type="ECO:0000256" key="2">
    <source>
        <dbReference type="ARBA" id="ARBA00009410"/>
    </source>
</evidence>